<dbReference type="Pfam" id="PF00583">
    <property type="entry name" value="Acetyltransf_1"/>
    <property type="match status" value="1"/>
</dbReference>
<dbReference type="InterPro" id="IPR000182">
    <property type="entry name" value="GNAT_dom"/>
</dbReference>
<evidence type="ECO:0000313" key="4">
    <source>
        <dbReference type="EMBL" id="ABZ70112.1"/>
    </source>
</evidence>
<evidence type="ECO:0000259" key="3">
    <source>
        <dbReference type="PROSITE" id="PS51186"/>
    </source>
</evidence>
<dbReference type="PANTHER" id="PTHR43877">
    <property type="entry name" value="AMINOALKYLPHOSPHONATE N-ACETYLTRANSFERASE-RELATED-RELATED"/>
    <property type="match status" value="1"/>
</dbReference>
<dbReference type="SUPFAM" id="SSF55729">
    <property type="entry name" value="Acyl-CoA N-acyltransferases (Nat)"/>
    <property type="match status" value="1"/>
</dbReference>
<sequence>MIFAPAAEPDFPALVALVNSAYRGQGAQAGWTTEAGYIDGQRIDLDSLRQDLADSPDAILLTLRDEDSGPLLGCVWLEPDGDSPGENVWYLGMLTIRPDLQDRKLGAALLARAEAHAVGLGARKVRMTVVHLRDTLIAWYQRRGYALTGERKPFPVGERFGKPRRELEFVVLEKGV</sequence>
<dbReference type="InterPro" id="IPR016181">
    <property type="entry name" value="Acyl_CoA_acyltransferase"/>
</dbReference>
<evidence type="ECO:0000256" key="2">
    <source>
        <dbReference type="ARBA" id="ARBA00023315"/>
    </source>
</evidence>
<organism evidence="4">
    <name type="scientific">Caulobacter sp. (strain K31)</name>
    <dbReference type="NCBI Taxonomy" id="366602"/>
    <lineage>
        <taxon>Bacteria</taxon>
        <taxon>Pseudomonadati</taxon>
        <taxon>Pseudomonadota</taxon>
        <taxon>Alphaproteobacteria</taxon>
        <taxon>Caulobacterales</taxon>
        <taxon>Caulobacteraceae</taxon>
        <taxon>Caulobacter</taxon>
    </lineage>
</organism>
<dbReference type="AlphaFoldDB" id="B0SWB5"/>
<dbReference type="KEGG" id="cak:Caul_0982"/>
<keyword evidence="1 4" id="KW-0808">Transferase</keyword>
<keyword evidence="2" id="KW-0012">Acyltransferase</keyword>
<dbReference type="OrthoDB" id="119501at2"/>
<dbReference type="PROSITE" id="PS51186">
    <property type="entry name" value="GNAT"/>
    <property type="match status" value="1"/>
</dbReference>
<dbReference type="STRING" id="366602.Caul_0982"/>
<name>B0SWB5_CAUSK</name>
<evidence type="ECO:0000256" key="1">
    <source>
        <dbReference type="ARBA" id="ARBA00022679"/>
    </source>
</evidence>
<feature type="domain" description="N-acetyltransferase" evidence="3">
    <location>
        <begin position="1"/>
        <end position="165"/>
    </location>
</feature>
<accession>B0SWB5</accession>
<dbReference type="CDD" id="cd04301">
    <property type="entry name" value="NAT_SF"/>
    <property type="match status" value="1"/>
</dbReference>
<dbReference type="PANTHER" id="PTHR43877:SF2">
    <property type="entry name" value="AMINOALKYLPHOSPHONATE N-ACETYLTRANSFERASE-RELATED"/>
    <property type="match status" value="1"/>
</dbReference>
<dbReference type="HOGENOM" id="CLU_098389_0_0_5"/>
<dbReference type="EMBL" id="CP000927">
    <property type="protein sequence ID" value="ABZ70112.1"/>
    <property type="molecule type" value="Genomic_DNA"/>
</dbReference>
<dbReference type="Gene3D" id="3.40.630.30">
    <property type="match status" value="1"/>
</dbReference>
<dbReference type="eggNOG" id="COG0456">
    <property type="taxonomic scope" value="Bacteria"/>
</dbReference>
<protein>
    <submittedName>
        <fullName evidence="4">GCN5-related N-acetyltransferase</fullName>
    </submittedName>
</protein>
<dbReference type="InterPro" id="IPR050832">
    <property type="entry name" value="Bact_Acetyltransf"/>
</dbReference>
<proteinExistence type="predicted"/>
<dbReference type="GO" id="GO:0016747">
    <property type="term" value="F:acyltransferase activity, transferring groups other than amino-acyl groups"/>
    <property type="evidence" value="ECO:0007669"/>
    <property type="project" value="InterPro"/>
</dbReference>
<gene>
    <name evidence="4" type="ordered locus">Caul_0982</name>
</gene>
<reference evidence="4" key="1">
    <citation type="submission" date="2008-01" db="EMBL/GenBank/DDBJ databases">
        <title>Complete sequence of chromosome of Caulobacter sp. K31.</title>
        <authorList>
            <consortium name="US DOE Joint Genome Institute"/>
            <person name="Copeland A."/>
            <person name="Lucas S."/>
            <person name="Lapidus A."/>
            <person name="Barry K."/>
            <person name="Glavina del Rio T."/>
            <person name="Dalin E."/>
            <person name="Tice H."/>
            <person name="Pitluck S."/>
            <person name="Bruce D."/>
            <person name="Goodwin L."/>
            <person name="Thompson L.S."/>
            <person name="Brettin T."/>
            <person name="Detter J.C."/>
            <person name="Han C."/>
            <person name="Schmutz J."/>
            <person name="Larimer F."/>
            <person name="Land M."/>
            <person name="Hauser L."/>
            <person name="Kyrpides N."/>
            <person name="Kim E."/>
            <person name="Stephens C."/>
            <person name="Richardson P."/>
        </authorList>
    </citation>
    <scope>NUCLEOTIDE SEQUENCE [LARGE SCALE GENOMIC DNA]</scope>
    <source>
        <strain evidence="4">K31</strain>
    </source>
</reference>